<reference evidence="2" key="1">
    <citation type="journal article" date="2014" name="PLoS ONE">
        <title>Transcriptome-Based Identification of ABC Transporters in the Western Tarnished Plant Bug Lygus hesperus.</title>
        <authorList>
            <person name="Hull J.J."/>
            <person name="Chaney K."/>
            <person name="Geib S.M."/>
            <person name="Fabrick J.A."/>
            <person name="Brent C.S."/>
            <person name="Walsh D."/>
            <person name="Lavine L.C."/>
        </authorList>
    </citation>
    <scope>NUCLEOTIDE SEQUENCE</scope>
</reference>
<dbReference type="AlphaFoldDB" id="A0A0A9YRY8"/>
<organism evidence="2">
    <name type="scientific">Lygus hesperus</name>
    <name type="common">Western plant bug</name>
    <dbReference type="NCBI Taxonomy" id="30085"/>
    <lineage>
        <taxon>Eukaryota</taxon>
        <taxon>Metazoa</taxon>
        <taxon>Ecdysozoa</taxon>
        <taxon>Arthropoda</taxon>
        <taxon>Hexapoda</taxon>
        <taxon>Insecta</taxon>
        <taxon>Pterygota</taxon>
        <taxon>Neoptera</taxon>
        <taxon>Paraneoptera</taxon>
        <taxon>Hemiptera</taxon>
        <taxon>Heteroptera</taxon>
        <taxon>Panheteroptera</taxon>
        <taxon>Cimicomorpha</taxon>
        <taxon>Miridae</taxon>
        <taxon>Mirini</taxon>
        <taxon>Lygus</taxon>
    </lineage>
</organism>
<sequence>MELDFDGYEDEDGLEFELDEDEDEDMDVGVKVDEDEDGYEDVDEDGYEDEDMNEDEDGYEDEDINEDEDEDDEDELQKYVSFEEEPHGKATIQQKSYKNQNMCRDKENLAEIQDNNSARARKPQSPMEHTQRPLMDKSVKISPVRRSSMGS</sequence>
<name>A0A0A9YRY8_LYGHE</name>
<feature type="region of interest" description="Disordered" evidence="1">
    <location>
        <begin position="108"/>
        <end position="151"/>
    </location>
</feature>
<accession>A0A0A9YRY8</accession>
<dbReference type="EMBL" id="GDHC01003528">
    <property type="protein sequence ID" value="JAQ15101.1"/>
    <property type="molecule type" value="Transcribed_RNA"/>
</dbReference>
<gene>
    <name evidence="2" type="ORF">CM83_2162</name>
    <name evidence="3" type="ORF">g.9822</name>
</gene>
<feature type="region of interest" description="Disordered" evidence="1">
    <location>
        <begin position="1"/>
        <end position="76"/>
    </location>
</feature>
<evidence type="ECO:0000313" key="2">
    <source>
        <dbReference type="EMBL" id="JAG34959.1"/>
    </source>
</evidence>
<evidence type="ECO:0000256" key="1">
    <source>
        <dbReference type="SAM" id="MobiDB-lite"/>
    </source>
</evidence>
<reference evidence="3" key="3">
    <citation type="journal article" date="2016" name="Gigascience">
        <title>De novo construction of an expanded transcriptome assembly for the western tarnished plant bug, Lygus hesperus.</title>
        <authorList>
            <person name="Tassone E.E."/>
            <person name="Geib S.M."/>
            <person name="Hall B."/>
            <person name="Fabrick J.A."/>
            <person name="Brent C.S."/>
            <person name="Hull J.J."/>
        </authorList>
    </citation>
    <scope>NUCLEOTIDE SEQUENCE</scope>
</reference>
<proteinExistence type="predicted"/>
<evidence type="ECO:0000313" key="3">
    <source>
        <dbReference type="EMBL" id="JAQ15101.1"/>
    </source>
</evidence>
<reference evidence="2" key="2">
    <citation type="submission" date="2014-07" db="EMBL/GenBank/DDBJ databases">
        <authorList>
            <person name="Hull J."/>
        </authorList>
    </citation>
    <scope>NUCLEOTIDE SEQUENCE</scope>
</reference>
<dbReference type="EMBL" id="GBHO01008645">
    <property type="protein sequence ID" value="JAG34959.1"/>
    <property type="molecule type" value="Transcribed_RNA"/>
</dbReference>
<feature type="compositionally biased region" description="Basic and acidic residues" evidence="1">
    <location>
        <begin position="129"/>
        <end position="139"/>
    </location>
</feature>
<protein>
    <submittedName>
        <fullName evidence="2">Uncharacterized protein</fullName>
    </submittedName>
</protein>
<feature type="compositionally biased region" description="Acidic residues" evidence="1">
    <location>
        <begin position="1"/>
        <end position="75"/>
    </location>
</feature>